<accession>A0A4Q9L7H5</accession>
<dbReference type="AlphaFoldDB" id="A0A4Q9L7H5"/>
<evidence type="ECO:0000313" key="4">
    <source>
        <dbReference type="Proteomes" id="UP000292362"/>
    </source>
</evidence>
<sequence length="135" mass="16570">MNDKSLKEIYNFLKKKKKVLNREDIRKFLIFLFPCKEREIIYETIKKETKDTYTYEDFKEFWIKKIEKPEEDVINKIFYILDRDSDGYISYEDLRINFLYLGFSVDKTILTKLFSIFPTEKKSINLSEFRNIIMK</sequence>
<dbReference type="InterPro" id="IPR002048">
    <property type="entry name" value="EF_hand_dom"/>
</dbReference>
<evidence type="ECO:0000259" key="2">
    <source>
        <dbReference type="PROSITE" id="PS50222"/>
    </source>
</evidence>
<dbReference type="PROSITE" id="PS50222">
    <property type="entry name" value="EF_HAND_2"/>
    <property type="match status" value="1"/>
</dbReference>
<dbReference type="PROSITE" id="PS00018">
    <property type="entry name" value="EF_HAND_1"/>
    <property type="match status" value="1"/>
</dbReference>
<keyword evidence="1" id="KW-0106">Calcium</keyword>
<gene>
    <name evidence="3" type="ORF">CWI37_0444p0020</name>
</gene>
<reference evidence="3 4" key="1">
    <citation type="submission" date="2017-12" db="EMBL/GenBank/DDBJ databases">
        <authorList>
            <person name="Pombert J.-F."/>
            <person name="Haag K.L."/>
            <person name="Ebert D."/>
        </authorList>
    </citation>
    <scope>NUCLEOTIDE SEQUENCE [LARGE SCALE GENOMIC DNA]</scope>
    <source>
        <strain evidence="3">FI-OER-3-3</strain>
    </source>
</reference>
<evidence type="ECO:0000256" key="1">
    <source>
        <dbReference type="ARBA" id="ARBA00022837"/>
    </source>
</evidence>
<feature type="domain" description="EF-hand" evidence="2">
    <location>
        <begin position="69"/>
        <end position="104"/>
    </location>
</feature>
<dbReference type="SUPFAM" id="SSF47473">
    <property type="entry name" value="EF-hand"/>
    <property type="match status" value="1"/>
</dbReference>
<dbReference type="InterPro" id="IPR011992">
    <property type="entry name" value="EF-hand-dom_pair"/>
</dbReference>
<proteinExistence type="predicted"/>
<dbReference type="VEuPathDB" id="MicrosporidiaDB:CWI37_0444p0020"/>
<dbReference type="EMBL" id="PITJ01000444">
    <property type="protein sequence ID" value="TBU02620.1"/>
    <property type="molecule type" value="Genomic_DNA"/>
</dbReference>
<evidence type="ECO:0000313" key="3">
    <source>
        <dbReference type="EMBL" id="TBU02620.1"/>
    </source>
</evidence>
<protein>
    <recommendedName>
        <fullName evidence="2">EF-hand domain-containing protein</fullName>
    </recommendedName>
</protein>
<dbReference type="Pfam" id="PF13499">
    <property type="entry name" value="EF-hand_7"/>
    <property type="match status" value="1"/>
</dbReference>
<name>A0A4Q9L7H5_9MICR</name>
<dbReference type="Gene3D" id="1.10.238.10">
    <property type="entry name" value="EF-hand"/>
    <property type="match status" value="1"/>
</dbReference>
<dbReference type="InterPro" id="IPR018247">
    <property type="entry name" value="EF_Hand_1_Ca_BS"/>
</dbReference>
<dbReference type="GO" id="GO:0005509">
    <property type="term" value="F:calcium ion binding"/>
    <property type="evidence" value="ECO:0007669"/>
    <property type="project" value="InterPro"/>
</dbReference>
<comment type="caution">
    <text evidence="3">The sequence shown here is derived from an EMBL/GenBank/DDBJ whole genome shotgun (WGS) entry which is preliminary data.</text>
</comment>
<dbReference type="Proteomes" id="UP000292362">
    <property type="component" value="Unassembled WGS sequence"/>
</dbReference>
<organism evidence="3 4">
    <name type="scientific">Hamiltosporidium tvaerminnensis</name>
    <dbReference type="NCBI Taxonomy" id="1176355"/>
    <lineage>
        <taxon>Eukaryota</taxon>
        <taxon>Fungi</taxon>
        <taxon>Fungi incertae sedis</taxon>
        <taxon>Microsporidia</taxon>
        <taxon>Dubosqiidae</taxon>
        <taxon>Hamiltosporidium</taxon>
    </lineage>
</organism>